<proteinExistence type="predicted"/>
<dbReference type="Pfam" id="PF04476">
    <property type="entry name" value="4HFCP_synth"/>
    <property type="match status" value="1"/>
</dbReference>
<comment type="function">
    <text evidence="1">Catalyzes the formation of 4-(hydroxymethyl)-2-furancarboxaldehyde phosphate (4-HFC-P) from two molecules of glyceraldehyde-3-P (GA-3-P).</text>
</comment>
<evidence type="ECO:0000256" key="5">
    <source>
        <dbReference type="ARBA" id="ARBA00032523"/>
    </source>
</evidence>
<dbReference type="AlphaFoldDB" id="A0A133U6P9"/>
<evidence type="ECO:0000256" key="1">
    <source>
        <dbReference type="ARBA" id="ARBA00003810"/>
    </source>
</evidence>
<evidence type="ECO:0000313" key="8">
    <source>
        <dbReference type="EMBL" id="KXA89870.1"/>
    </source>
</evidence>
<protein>
    <recommendedName>
        <fullName evidence="2">(5-formylfuran-3-yl)methyl phosphate synthase</fullName>
        <ecNumber evidence="2">4.2.3.153</ecNumber>
    </recommendedName>
    <alternativeName>
        <fullName evidence="5">4-(hydroxymethyl)-2-furancarboxaldehyde-phosphate synthase</fullName>
    </alternativeName>
</protein>
<dbReference type="SUPFAM" id="SSF51366">
    <property type="entry name" value="Ribulose-phoshate binding barrel"/>
    <property type="match status" value="1"/>
</dbReference>
<dbReference type="EMBL" id="LHXL01000020">
    <property type="protein sequence ID" value="KXA89870.1"/>
    <property type="molecule type" value="Genomic_DNA"/>
</dbReference>
<keyword evidence="9" id="KW-1185">Reference proteome</keyword>
<dbReference type="Proteomes" id="UP000070589">
    <property type="component" value="Unassembled WGS sequence"/>
</dbReference>
<evidence type="ECO:0000256" key="4">
    <source>
        <dbReference type="ARBA" id="ARBA00023270"/>
    </source>
</evidence>
<evidence type="ECO:0000256" key="2">
    <source>
        <dbReference type="ARBA" id="ARBA00012553"/>
    </source>
</evidence>
<evidence type="ECO:0000256" key="6">
    <source>
        <dbReference type="ARBA" id="ARBA00047628"/>
    </source>
</evidence>
<name>A0A133U6P9_9EURY</name>
<dbReference type="InterPro" id="IPR007565">
    <property type="entry name" value="4HFCP_synth"/>
</dbReference>
<evidence type="ECO:0000256" key="3">
    <source>
        <dbReference type="ARBA" id="ARBA00023239"/>
    </source>
</evidence>
<gene>
    <name evidence="8" type="ORF">AKJ62_02205</name>
</gene>
<evidence type="ECO:0000313" key="9">
    <source>
        <dbReference type="Proteomes" id="UP000070589"/>
    </source>
</evidence>
<accession>A0A133U6P9</accession>
<comment type="caution">
    <text evidence="8">The sequence shown here is derived from an EMBL/GenBank/DDBJ whole genome shotgun (WGS) entry which is preliminary data.</text>
</comment>
<evidence type="ECO:0000256" key="7">
    <source>
        <dbReference type="PIRSR" id="PIRSR015957-1"/>
    </source>
</evidence>
<dbReference type="PATRIC" id="fig|1698261.3.peg.340"/>
<sequence>MTKLLISPKGIEEARAAYRGNAEIIDVKNPREGSLGANFPWIISQIRDEIPSEIPISAAIGDFPNLPGTASLAALGALEAGASIIKVGLKGPKKAEEAVYLMRQVVKAVGENSHPAEVVACAYGDFERAGTIDPRDLPEIGQSAGVDYVMMDTAIKDGKPLTDFFSMDELRDFVDEAHSLDLKVALAGSLGREQIFRLKNLDPDVVGVRGAVCEGNDRGNEISKDLVRELTDVLED</sequence>
<dbReference type="PIRSF" id="PIRSF015957">
    <property type="entry name" value="UCP015957"/>
    <property type="match status" value="1"/>
</dbReference>
<feature type="active site" description="Proton acceptor" evidence="7">
    <location>
        <position position="86"/>
    </location>
</feature>
<dbReference type="EC" id="4.2.3.153" evidence="2"/>
<feature type="active site" description="Schiff-base intermediate with substrate" evidence="7">
    <location>
        <position position="28"/>
    </location>
</feature>
<keyword evidence="4" id="KW-0704">Schiff base</keyword>
<reference evidence="8 9" key="1">
    <citation type="journal article" date="2016" name="Sci. Rep.">
        <title>Metabolic traits of an uncultured archaeal lineage -MSBL1- from brine pools of the Red Sea.</title>
        <authorList>
            <person name="Mwirichia R."/>
            <person name="Alam I."/>
            <person name="Rashid M."/>
            <person name="Vinu M."/>
            <person name="Ba-Alawi W."/>
            <person name="Anthony Kamau A."/>
            <person name="Kamanda Ngugi D."/>
            <person name="Goker M."/>
            <person name="Klenk H.P."/>
            <person name="Bajic V."/>
            <person name="Stingl U."/>
        </authorList>
    </citation>
    <scope>NUCLEOTIDE SEQUENCE [LARGE SCALE GENOMIC DNA]</scope>
    <source>
        <strain evidence="8">SCGC-AAA259D14</strain>
    </source>
</reference>
<organism evidence="8 9">
    <name type="scientific">candidate division MSBL1 archaeon SCGC-AAA259D14</name>
    <dbReference type="NCBI Taxonomy" id="1698261"/>
    <lineage>
        <taxon>Archaea</taxon>
        <taxon>Methanobacteriati</taxon>
        <taxon>Methanobacteriota</taxon>
        <taxon>candidate division MSBL1</taxon>
    </lineage>
</organism>
<comment type="catalytic activity">
    <reaction evidence="6">
        <text>2 D-glyceraldehyde 3-phosphate = 4-(hydroxymethyl)-2-furancarboxaldehyde phosphate + phosphate + 2 H2O</text>
        <dbReference type="Rhea" id="RHEA:43536"/>
        <dbReference type="ChEBI" id="CHEBI:15377"/>
        <dbReference type="ChEBI" id="CHEBI:43474"/>
        <dbReference type="ChEBI" id="CHEBI:59776"/>
        <dbReference type="ChEBI" id="CHEBI:83407"/>
        <dbReference type="EC" id="4.2.3.153"/>
    </reaction>
</comment>
<dbReference type="InterPro" id="IPR011060">
    <property type="entry name" value="RibuloseP-bd_barrel"/>
</dbReference>
<dbReference type="GO" id="GO:0016829">
    <property type="term" value="F:lyase activity"/>
    <property type="evidence" value="ECO:0007669"/>
    <property type="project" value="UniProtKB-KW"/>
</dbReference>
<keyword evidence="3" id="KW-0456">Lyase</keyword>